<evidence type="ECO:0000259" key="5">
    <source>
        <dbReference type="PROSITE" id="PS50931"/>
    </source>
</evidence>
<dbReference type="InterPro" id="IPR036388">
    <property type="entry name" value="WH-like_DNA-bd_sf"/>
</dbReference>
<evidence type="ECO:0000256" key="2">
    <source>
        <dbReference type="ARBA" id="ARBA00023015"/>
    </source>
</evidence>
<organism evidence="6 7">
    <name type="scientific">Pseudomonas anguilliseptica</name>
    <dbReference type="NCBI Taxonomy" id="53406"/>
    <lineage>
        <taxon>Bacteria</taxon>
        <taxon>Pseudomonadati</taxon>
        <taxon>Pseudomonadota</taxon>
        <taxon>Gammaproteobacteria</taxon>
        <taxon>Pseudomonadales</taxon>
        <taxon>Pseudomonadaceae</taxon>
        <taxon>Pseudomonas</taxon>
    </lineage>
</organism>
<dbReference type="PANTHER" id="PTHR30537:SF3">
    <property type="entry name" value="TRANSCRIPTIONAL REGULATORY PROTEIN"/>
    <property type="match status" value="1"/>
</dbReference>
<dbReference type="PANTHER" id="PTHR30537">
    <property type="entry name" value="HTH-TYPE TRANSCRIPTIONAL REGULATOR"/>
    <property type="match status" value="1"/>
</dbReference>
<gene>
    <name evidence="6" type="ORF">SAMN05421553_1588</name>
</gene>
<proteinExistence type="inferred from homology"/>
<dbReference type="AlphaFoldDB" id="A0A1H4W1T5"/>
<dbReference type="PRINTS" id="PR00039">
    <property type="entry name" value="HTHLYSR"/>
</dbReference>
<dbReference type="Pfam" id="PF03466">
    <property type="entry name" value="LysR_substrate"/>
    <property type="match status" value="1"/>
</dbReference>
<dbReference type="Gene3D" id="1.10.10.10">
    <property type="entry name" value="Winged helix-like DNA-binding domain superfamily/Winged helix DNA-binding domain"/>
    <property type="match status" value="1"/>
</dbReference>
<dbReference type="InterPro" id="IPR036390">
    <property type="entry name" value="WH_DNA-bd_sf"/>
</dbReference>
<dbReference type="STRING" id="53406.SAMN05421553_1588"/>
<dbReference type="EMBL" id="FNSC01000001">
    <property type="protein sequence ID" value="SEC87203.1"/>
    <property type="molecule type" value="Genomic_DNA"/>
</dbReference>
<accession>A0A1H4W1T5</accession>
<dbReference type="InterPro" id="IPR000847">
    <property type="entry name" value="LysR_HTH_N"/>
</dbReference>
<dbReference type="PROSITE" id="PS50931">
    <property type="entry name" value="HTH_LYSR"/>
    <property type="match status" value="1"/>
</dbReference>
<keyword evidence="7" id="KW-1185">Reference proteome</keyword>
<evidence type="ECO:0000256" key="4">
    <source>
        <dbReference type="ARBA" id="ARBA00023163"/>
    </source>
</evidence>
<dbReference type="RefSeq" id="WP_090387660.1">
    <property type="nucleotide sequence ID" value="NZ_CP156749.1"/>
</dbReference>
<evidence type="ECO:0000313" key="7">
    <source>
        <dbReference type="Proteomes" id="UP000242849"/>
    </source>
</evidence>
<keyword evidence="4" id="KW-0804">Transcription</keyword>
<dbReference type="GO" id="GO:0003700">
    <property type="term" value="F:DNA-binding transcription factor activity"/>
    <property type="evidence" value="ECO:0007669"/>
    <property type="project" value="InterPro"/>
</dbReference>
<comment type="similarity">
    <text evidence="1">Belongs to the LysR transcriptional regulatory family.</text>
</comment>
<protein>
    <submittedName>
        <fullName evidence="6">Transcriptional regulator, LysR family</fullName>
    </submittedName>
</protein>
<dbReference type="GO" id="GO:0006351">
    <property type="term" value="P:DNA-templated transcription"/>
    <property type="evidence" value="ECO:0007669"/>
    <property type="project" value="TreeGrafter"/>
</dbReference>
<reference evidence="7" key="1">
    <citation type="submission" date="2016-10" db="EMBL/GenBank/DDBJ databases">
        <authorList>
            <person name="Varghese N."/>
            <person name="Submissions S."/>
        </authorList>
    </citation>
    <scope>NUCLEOTIDE SEQUENCE [LARGE SCALE GENOMIC DNA]</scope>
    <source>
        <strain evidence="7">DSM 12111</strain>
    </source>
</reference>
<dbReference type="Pfam" id="PF00126">
    <property type="entry name" value="HTH_1"/>
    <property type="match status" value="1"/>
</dbReference>
<keyword evidence="3" id="KW-0238">DNA-binding</keyword>
<dbReference type="FunFam" id="1.10.10.10:FF:000001">
    <property type="entry name" value="LysR family transcriptional regulator"/>
    <property type="match status" value="1"/>
</dbReference>
<dbReference type="GO" id="GO:0043565">
    <property type="term" value="F:sequence-specific DNA binding"/>
    <property type="evidence" value="ECO:0007669"/>
    <property type="project" value="TreeGrafter"/>
</dbReference>
<dbReference type="InterPro" id="IPR005119">
    <property type="entry name" value="LysR_subst-bd"/>
</dbReference>
<feature type="domain" description="HTH lysR-type" evidence="5">
    <location>
        <begin position="4"/>
        <end position="61"/>
    </location>
</feature>
<dbReference type="SUPFAM" id="SSF46785">
    <property type="entry name" value="Winged helix' DNA-binding domain"/>
    <property type="match status" value="1"/>
</dbReference>
<keyword evidence="2" id="KW-0805">Transcription regulation</keyword>
<evidence type="ECO:0000313" key="6">
    <source>
        <dbReference type="EMBL" id="SEC87203.1"/>
    </source>
</evidence>
<dbReference type="SUPFAM" id="SSF53850">
    <property type="entry name" value="Periplasmic binding protein-like II"/>
    <property type="match status" value="1"/>
</dbReference>
<evidence type="ECO:0000256" key="3">
    <source>
        <dbReference type="ARBA" id="ARBA00023125"/>
    </source>
</evidence>
<dbReference type="Gene3D" id="3.40.190.290">
    <property type="match status" value="1"/>
</dbReference>
<sequence length="290" mass="31764">MDKVDWNQLRAFLETAETGSLSAAARKLGQSQPTLSRQVAALELALGVTLFERVGKTMALTTTGQELLGHARVMGTAAHELGLAATGRSEEVAGVVSVATSDAVAAYLMPKILLQIREAAPGIQVEVVASDGVSDLLRREADIAIRHVRPEQPELIGRLVRQSSAGFYASESWVRVNGLPRTAEEALQHDFIGLDRTGHYLQHLHGQGLLLSNTNFRSYADNSVTYWEMVRQGLGIGAIMEEIARETPGMVRVLEDVAPFQLPIWLVTHRELRTARRIRIVFDLLAEVLA</sequence>
<evidence type="ECO:0000256" key="1">
    <source>
        <dbReference type="ARBA" id="ARBA00009437"/>
    </source>
</evidence>
<dbReference type="InterPro" id="IPR058163">
    <property type="entry name" value="LysR-type_TF_proteobact-type"/>
</dbReference>
<dbReference type="Proteomes" id="UP000242849">
    <property type="component" value="Unassembled WGS sequence"/>
</dbReference>
<name>A0A1H4W1T5_PSEAG</name>
<dbReference type="OrthoDB" id="570111at2"/>